<keyword evidence="2" id="KW-1185">Reference proteome</keyword>
<dbReference type="RefSeq" id="WP_231328808.1">
    <property type="nucleotide sequence ID" value="NZ_CP059572.1"/>
</dbReference>
<organism evidence="1 2">
    <name type="scientific">Actinomadura graeca</name>
    <dbReference type="NCBI Taxonomy" id="2750812"/>
    <lineage>
        <taxon>Bacteria</taxon>
        <taxon>Bacillati</taxon>
        <taxon>Actinomycetota</taxon>
        <taxon>Actinomycetes</taxon>
        <taxon>Streptosporangiales</taxon>
        <taxon>Thermomonosporaceae</taxon>
        <taxon>Actinomadura</taxon>
    </lineage>
</organism>
<sequence>MLRSTSASLVVLVLVGCGSSDGGEPVPAMAADGTNVRTCHDLKCEVFVPSPVTFPID</sequence>
<protein>
    <recommendedName>
        <fullName evidence="3">Lipoprotein</fullName>
    </recommendedName>
</protein>
<dbReference type="PROSITE" id="PS51257">
    <property type="entry name" value="PROKAR_LIPOPROTEIN"/>
    <property type="match status" value="1"/>
</dbReference>
<evidence type="ECO:0000313" key="1">
    <source>
        <dbReference type="EMBL" id="QXJ23127.1"/>
    </source>
</evidence>
<accession>A0ABX8R0A1</accession>
<dbReference type="EMBL" id="CP059572">
    <property type="protein sequence ID" value="QXJ23127.1"/>
    <property type="molecule type" value="Genomic_DNA"/>
</dbReference>
<proteinExistence type="predicted"/>
<evidence type="ECO:0008006" key="3">
    <source>
        <dbReference type="Google" id="ProtNLM"/>
    </source>
</evidence>
<dbReference type="Proteomes" id="UP001049518">
    <property type="component" value="Chromosome"/>
</dbReference>
<name>A0ABX8R0A1_9ACTN</name>
<gene>
    <name evidence="1" type="ORF">AGRA3207_004245</name>
</gene>
<reference evidence="1" key="1">
    <citation type="submission" date="2020-07" db="EMBL/GenBank/DDBJ databases">
        <authorList>
            <person name="Tarantini F.S."/>
            <person name="Hong K.W."/>
            <person name="Chan K.G."/>
        </authorList>
    </citation>
    <scope>NUCLEOTIDE SEQUENCE</scope>
    <source>
        <strain evidence="1">32-07</strain>
    </source>
</reference>
<evidence type="ECO:0000313" key="2">
    <source>
        <dbReference type="Proteomes" id="UP001049518"/>
    </source>
</evidence>